<accession>A0A9P6J2J0</accession>
<feature type="compositionally biased region" description="Acidic residues" evidence="1">
    <location>
        <begin position="172"/>
        <end position="181"/>
    </location>
</feature>
<evidence type="ECO:0000256" key="2">
    <source>
        <dbReference type="SAM" id="SignalP"/>
    </source>
</evidence>
<dbReference type="AlphaFoldDB" id="A0A9P6J2J0"/>
<proteinExistence type="predicted"/>
<name>A0A9P6J2J0_MORAP</name>
<evidence type="ECO:0000313" key="4">
    <source>
        <dbReference type="Proteomes" id="UP000738359"/>
    </source>
</evidence>
<gene>
    <name evidence="3" type="ORF">BGZ70_009859</name>
</gene>
<keyword evidence="2" id="KW-0732">Signal</keyword>
<organism evidence="3 4">
    <name type="scientific">Mortierella alpina</name>
    <name type="common">Oleaginous fungus</name>
    <name type="synonym">Mortierella renispora</name>
    <dbReference type="NCBI Taxonomy" id="64518"/>
    <lineage>
        <taxon>Eukaryota</taxon>
        <taxon>Fungi</taxon>
        <taxon>Fungi incertae sedis</taxon>
        <taxon>Mucoromycota</taxon>
        <taxon>Mortierellomycotina</taxon>
        <taxon>Mortierellomycetes</taxon>
        <taxon>Mortierellales</taxon>
        <taxon>Mortierellaceae</taxon>
        <taxon>Mortierella</taxon>
    </lineage>
</organism>
<evidence type="ECO:0000256" key="1">
    <source>
        <dbReference type="SAM" id="MobiDB-lite"/>
    </source>
</evidence>
<feature type="chain" id="PRO_5040249187" evidence="2">
    <location>
        <begin position="22"/>
        <end position="213"/>
    </location>
</feature>
<feature type="compositionally biased region" description="Basic and acidic residues" evidence="1">
    <location>
        <begin position="182"/>
        <end position="213"/>
    </location>
</feature>
<reference evidence="3" key="1">
    <citation type="journal article" date="2020" name="Fungal Divers.">
        <title>Resolving the Mortierellaceae phylogeny through synthesis of multi-gene phylogenetics and phylogenomics.</title>
        <authorList>
            <person name="Vandepol N."/>
            <person name="Liber J."/>
            <person name="Desiro A."/>
            <person name="Na H."/>
            <person name="Kennedy M."/>
            <person name="Barry K."/>
            <person name="Grigoriev I.V."/>
            <person name="Miller A.N."/>
            <person name="O'Donnell K."/>
            <person name="Stajich J.E."/>
            <person name="Bonito G."/>
        </authorList>
    </citation>
    <scope>NUCLEOTIDE SEQUENCE</scope>
    <source>
        <strain evidence="3">CK1249</strain>
    </source>
</reference>
<evidence type="ECO:0000313" key="3">
    <source>
        <dbReference type="EMBL" id="KAF9956475.1"/>
    </source>
</evidence>
<dbReference type="Proteomes" id="UP000738359">
    <property type="component" value="Unassembled WGS sequence"/>
</dbReference>
<sequence>MKSLSFLMLTLAAGLLSVTEARLTVKERLSLLKESTNPDYCSACLRKGMSNHFPHACLKDMPDPIEMASKSSEVSPDIVRCICLAFMDPSWMTADCSVECEFAKRKESMAMIPKIQDFPGCEAWVDLKTVTELEVDGWAKRDPNYTPEVYPEDGSDILSSLQDVLKHQQEELDSLDLDEVEMDGKEDEKVLDNKNKVKDEKVADIKNKDKDEL</sequence>
<dbReference type="EMBL" id="JAAAHY010000835">
    <property type="protein sequence ID" value="KAF9956475.1"/>
    <property type="molecule type" value="Genomic_DNA"/>
</dbReference>
<feature type="region of interest" description="Disordered" evidence="1">
    <location>
        <begin position="172"/>
        <end position="213"/>
    </location>
</feature>
<dbReference type="OrthoDB" id="2448492at2759"/>
<protein>
    <submittedName>
        <fullName evidence="3">Uncharacterized protein</fullName>
    </submittedName>
</protein>
<feature type="signal peptide" evidence="2">
    <location>
        <begin position="1"/>
        <end position="21"/>
    </location>
</feature>
<keyword evidence="4" id="KW-1185">Reference proteome</keyword>
<comment type="caution">
    <text evidence="3">The sequence shown here is derived from an EMBL/GenBank/DDBJ whole genome shotgun (WGS) entry which is preliminary data.</text>
</comment>